<dbReference type="PANTHER" id="PTHR10942">
    <property type="entry name" value="LEISHMANOLYSIN-LIKE PEPTIDASE"/>
    <property type="match status" value="1"/>
</dbReference>
<evidence type="ECO:0000313" key="10">
    <source>
        <dbReference type="Proteomes" id="UP000887566"/>
    </source>
</evidence>
<evidence type="ECO:0000256" key="1">
    <source>
        <dbReference type="ARBA" id="ARBA00001947"/>
    </source>
</evidence>
<organism evidence="10 11">
    <name type="scientific">Plectus sambesii</name>
    <dbReference type="NCBI Taxonomy" id="2011161"/>
    <lineage>
        <taxon>Eukaryota</taxon>
        <taxon>Metazoa</taxon>
        <taxon>Ecdysozoa</taxon>
        <taxon>Nematoda</taxon>
        <taxon>Chromadorea</taxon>
        <taxon>Plectida</taxon>
        <taxon>Plectina</taxon>
        <taxon>Plectoidea</taxon>
        <taxon>Plectidae</taxon>
        <taxon>Plectus</taxon>
    </lineage>
</organism>
<keyword evidence="5" id="KW-0378">Hydrolase</keyword>
<keyword evidence="4" id="KW-0479">Metal-binding</keyword>
<dbReference type="GO" id="GO:0005737">
    <property type="term" value="C:cytoplasm"/>
    <property type="evidence" value="ECO:0007669"/>
    <property type="project" value="TreeGrafter"/>
</dbReference>
<keyword evidence="9" id="KW-0732">Signal</keyword>
<evidence type="ECO:0000256" key="3">
    <source>
        <dbReference type="ARBA" id="ARBA00022670"/>
    </source>
</evidence>
<dbReference type="GO" id="GO:0016020">
    <property type="term" value="C:membrane"/>
    <property type="evidence" value="ECO:0007669"/>
    <property type="project" value="InterPro"/>
</dbReference>
<evidence type="ECO:0000256" key="6">
    <source>
        <dbReference type="ARBA" id="ARBA00022833"/>
    </source>
</evidence>
<dbReference type="Proteomes" id="UP000887566">
    <property type="component" value="Unplaced"/>
</dbReference>
<dbReference type="Gene3D" id="3.10.170.20">
    <property type="match status" value="1"/>
</dbReference>
<accession>A0A914XEW1</accession>
<sequence length="202" mass="22354">MLVRFFLLILAIGGSCHKCSYQVPTVDEVVLGVPLELDDIGSRSRRDTFQPLRIRLFFDESIANLTVEKQLFINSSLVPEAVGYWSQALMVRRSSAPIRLSRKCLTSHYYIRQGEKQQACATGCKDVTTCGETPVPDSHLYQCRYCESSNPLTCSVSGPADGPGVGDTDFLLYVSAVASDRCQNPDTVAYAAHCQQEADFDR</sequence>
<evidence type="ECO:0000256" key="8">
    <source>
        <dbReference type="ARBA" id="ARBA00039717"/>
    </source>
</evidence>
<keyword evidence="10" id="KW-1185">Reference proteome</keyword>
<keyword evidence="3" id="KW-0645">Protease</keyword>
<keyword evidence="7" id="KW-0482">Metalloprotease</keyword>
<dbReference type="InterPro" id="IPR001577">
    <property type="entry name" value="Peptidase_M8"/>
</dbReference>
<dbReference type="GO" id="GO:0004222">
    <property type="term" value="F:metalloendopeptidase activity"/>
    <property type="evidence" value="ECO:0007669"/>
    <property type="project" value="InterPro"/>
</dbReference>
<dbReference type="GO" id="GO:0007155">
    <property type="term" value="P:cell adhesion"/>
    <property type="evidence" value="ECO:0007669"/>
    <property type="project" value="InterPro"/>
</dbReference>
<evidence type="ECO:0000256" key="7">
    <source>
        <dbReference type="ARBA" id="ARBA00023049"/>
    </source>
</evidence>
<keyword evidence="6" id="KW-0862">Zinc</keyword>
<dbReference type="SUPFAM" id="SSF55486">
    <property type="entry name" value="Metalloproteases ('zincins'), catalytic domain"/>
    <property type="match status" value="1"/>
</dbReference>
<proteinExistence type="inferred from homology"/>
<name>A0A914XEW1_9BILA</name>
<dbReference type="WBParaSite" id="PSAMB.scaffold739size42317.g8317.t1">
    <property type="protein sequence ID" value="PSAMB.scaffold739size42317.g8317.t1"/>
    <property type="gene ID" value="PSAMB.scaffold739size42317.g8317"/>
</dbReference>
<evidence type="ECO:0000256" key="5">
    <source>
        <dbReference type="ARBA" id="ARBA00022801"/>
    </source>
</evidence>
<feature type="chain" id="PRO_5038000409" description="Leishmanolysin-like peptidase" evidence="9">
    <location>
        <begin position="17"/>
        <end position="202"/>
    </location>
</feature>
<comment type="cofactor">
    <cofactor evidence="1">
        <name>Zn(2+)</name>
        <dbReference type="ChEBI" id="CHEBI:29105"/>
    </cofactor>
</comment>
<reference evidence="11" key="1">
    <citation type="submission" date="2022-11" db="UniProtKB">
        <authorList>
            <consortium name="WormBaseParasite"/>
        </authorList>
    </citation>
    <scope>IDENTIFICATION</scope>
</reference>
<dbReference type="PANTHER" id="PTHR10942:SF0">
    <property type="entry name" value="LEISHMANOLYSIN-LIKE PEPTIDASE"/>
    <property type="match status" value="1"/>
</dbReference>
<evidence type="ECO:0000256" key="9">
    <source>
        <dbReference type="SAM" id="SignalP"/>
    </source>
</evidence>
<evidence type="ECO:0000256" key="2">
    <source>
        <dbReference type="ARBA" id="ARBA00005860"/>
    </source>
</evidence>
<evidence type="ECO:0000313" key="11">
    <source>
        <dbReference type="WBParaSite" id="PSAMB.scaffold739size42317.g8317.t1"/>
    </source>
</evidence>
<comment type="similarity">
    <text evidence="2">Belongs to the peptidase M8 family.</text>
</comment>
<dbReference type="AlphaFoldDB" id="A0A914XEW1"/>
<protein>
    <recommendedName>
        <fullName evidence="8">Leishmanolysin-like peptidase</fullName>
    </recommendedName>
</protein>
<dbReference type="PROSITE" id="PS51257">
    <property type="entry name" value="PROKAR_LIPOPROTEIN"/>
    <property type="match status" value="1"/>
</dbReference>
<dbReference type="GO" id="GO:0006508">
    <property type="term" value="P:proteolysis"/>
    <property type="evidence" value="ECO:0007669"/>
    <property type="project" value="UniProtKB-KW"/>
</dbReference>
<feature type="signal peptide" evidence="9">
    <location>
        <begin position="1"/>
        <end position="16"/>
    </location>
</feature>
<dbReference type="GO" id="GO:0046872">
    <property type="term" value="F:metal ion binding"/>
    <property type="evidence" value="ECO:0007669"/>
    <property type="project" value="UniProtKB-KW"/>
</dbReference>
<evidence type="ECO:0000256" key="4">
    <source>
        <dbReference type="ARBA" id="ARBA00022723"/>
    </source>
</evidence>